<sequence length="212" mass="23058">MDKAIHEEGFPDFFADAPAVTIRDPLAQFLGAARDGIMEYRYADAVRLAGHSCPTVAGTWLMTLHGLRALYGNELPVRGEIEVYMADARDAGTTGVVATVVQLVTGAAPETGFHGIGGRFGRNNLLHFDQPIQGGIGLRRKDTGAAVQVVLDASVVPWPNEMRQLLPKAVSGQASPAELQRFGELWQERVRQMLIEHADDANLVQVNTWTVN</sequence>
<reference evidence="1 2" key="1">
    <citation type="submission" date="2016-10" db="EMBL/GenBank/DDBJ databases">
        <authorList>
            <person name="de Groot N.N."/>
        </authorList>
    </citation>
    <scope>NUCLEOTIDE SEQUENCE [LARGE SCALE GENOMIC DNA]</scope>
    <source>
        <strain evidence="1 2">Nm24</strain>
    </source>
</reference>
<proteinExistence type="predicted"/>
<dbReference type="RefSeq" id="WP_218154554.1">
    <property type="nucleotide sequence ID" value="NZ_FPBL01000004.1"/>
</dbReference>
<organism evidence="1 2">
    <name type="scientific">Nitrosomonas eutropha</name>
    <dbReference type="NCBI Taxonomy" id="916"/>
    <lineage>
        <taxon>Bacteria</taxon>
        <taxon>Pseudomonadati</taxon>
        <taxon>Pseudomonadota</taxon>
        <taxon>Betaproteobacteria</taxon>
        <taxon>Nitrosomonadales</taxon>
        <taxon>Nitrosomonadaceae</taxon>
        <taxon>Nitrosomonas</taxon>
    </lineage>
</organism>
<name>A0A1I7H891_9PROT</name>
<dbReference type="EMBL" id="FPBL01000004">
    <property type="protein sequence ID" value="SFU56686.1"/>
    <property type="molecule type" value="Genomic_DNA"/>
</dbReference>
<dbReference type="Proteomes" id="UP000183926">
    <property type="component" value="Unassembled WGS sequence"/>
</dbReference>
<gene>
    <name evidence="1" type="ORF">SAMN05216339_104127</name>
</gene>
<dbReference type="AlphaFoldDB" id="A0A1I7H891"/>
<dbReference type="SUPFAM" id="SSF143555">
    <property type="entry name" value="FwdE-like"/>
    <property type="match status" value="1"/>
</dbReference>
<accession>A0A1I7H891</accession>
<protein>
    <submittedName>
        <fullName evidence="1">Uncharacterized protein</fullName>
    </submittedName>
</protein>
<evidence type="ECO:0000313" key="1">
    <source>
        <dbReference type="EMBL" id="SFU56686.1"/>
    </source>
</evidence>
<dbReference type="Gene3D" id="3.30.1330.130">
    <property type="match status" value="1"/>
</dbReference>
<evidence type="ECO:0000313" key="2">
    <source>
        <dbReference type="Proteomes" id="UP000183926"/>
    </source>
</evidence>